<organism evidence="1 2">
    <name type="scientific">[Clostridium] ultunense Esp</name>
    <dbReference type="NCBI Taxonomy" id="1288971"/>
    <lineage>
        <taxon>Bacteria</taxon>
        <taxon>Bacillati</taxon>
        <taxon>Bacillota</taxon>
        <taxon>Tissierellia</taxon>
        <taxon>Tissierellales</taxon>
        <taxon>Tepidimicrobiaceae</taxon>
        <taxon>Schnuerera</taxon>
    </lineage>
</organism>
<name>A0A1M4PQH9_9FIRM</name>
<sequence length="77" mass="8408">MITDISPNILEYISPDLKLVAINRLVATGSTINEDIRSTPTILMEIATVNATSMEKKRLINLLGTPAKYALSSSKDM</sequence>
<dbReference type="AlphaFoldDB" id="A0A1M4PQH9"/>
<reference evidence="1 2" key="1">
    <citation type="submission" date="2016-11" db="EMBL/GenBank/DDBJ databases">
        <authorList>
            <person name="Manzoor S."/>
        </authorList>
    </citation>
    <scope>NUCLEOTIDE SEQUENCE [LARGE SCALE GENOMIC DNA]</scope>
    <source>
        <strain evidence="1">Clostridium ultunense strain Esp</strain>
    </source>
</reference>
<gene>
    <name evidence="1" type="ORF">CUESP1_2389</name>
</gene>
<dbReference type="Proteomes" id="UP000245423">
    <property type="component" value="Chromosome 1"/>
</dbReference>
<dbReference type="EMBL" id="LT669839">
    <property type="protein sequence ID" value="SHD77738.1"/>
    <property type="molecule type" value="Genomic_DNA"/>
</dbReference>
<proteinExistence type="predicted"/>
<evidence type="ECO:0000313" key="1">
    <source>
        <dbReference type="EMBL" id="SHD77738.1"/>
    </source>
</evidence>
<evidence type="ECO:0000313" key="2">
    <source>
        <dbReference type="Proteomes" id="UP000245423"/>
    </source>
</evidence>
<protein>
    <submittedName>
        <fullName evidence="1">Uncharacterized protein</fullName>
    </submittedName>
</protein>
<keyword evidence="2" id="KW-1185">Reference proteome</keyword>
<accession>A0A1M4PQH9</accession>